<sequence length="976" mass="110336">MGIRPQYAEEPLRQLETEPHLPKHSLKSGMWQKIHKLFVKDDPTDDSVDFTEDRRWPETTPDDDELSRQDSTTRPLAIGLPRQATFRRQNSERRDRLLPVKPCHAERRALSAVRHTSTSLPRPRATSSPPCWGPGRTSAPAVALTSRIDAPAADAGFDAITSSLDPALVSNTEDIWPQDTFRPPRPPSTTSSDDSHFLRMPLVDDKADLRDELDTRWILNLSMHFRDKSDREKFFVTYAETPSRWRRVTVSCDYRNAEPGSLEMDLKELQFQRDKSMQIYESIRDSLPEIQFYDTVTNLKLETTDGRLHVHVTEDVNEIIPYPPRHTLGHILHDDEFQPMVIRESELIFDSHISGFVYKVKHKNKVYIKKDIPGPDTVDEFLYEINALHALHGSSHVIQLEAIVVDDEEQYVRGLLITYAEKGAVVDLLYDHRGAIPWEDRCRWAEQATCGLSEIHEEGYVQGDFTLSNIVVDGEGNAKIIDINRRGCPVGWEPPEIAAKIASSQRISMYIGEKSDLYQLGMTLWALAMDDDEPERHVSPFSVDEFPSEVPEWYQDIVRICLSRRPRDRCSAKTLAKMFREGDTKPPHSKERHERPTLKLRTPQDYIDPADAVGRDDIERFSNQHEITDVPYSPESSRDDYTFTYPRSSNYEIDSETSAYDRPRGRAPPANYAHLGRNERHHWIGDDDRPTLVDDAEPNIVPISPGMEHEFDKVELDGHPYLVPRRTFNDEELEILERAAEAQQTSQDSVSSANFVTPGQIDHPLARDASLSRRPSVVTTCSMRSDSTPRNSHAVLSASTHQHYGELTSEPEEIRDQGLPIEGSATPTDDHNAAATAHPITNSDGPAVAIPSAPDRLPRLPFADSGYDDSFDADGDLDLSVQTLTTTREEKGEEPKTDSATPEIDRELMTTPEAVGTEEISDEAQADTQPNRLELARSDHLAVPDSQVARQQELNRSEQTGQSNQVTPPSMQDVTG</sequence>
<dbReference type="InterPro" id="IPR011009">
    <property type="entry name" value="Kinase-like_dom_sf"/>
</dbReference>
<dbReference type="PANTHER" id="PTHR44329">
    <property type="entry name" value="SERINE/THREONINE-PROTEIN KINASE TNNI3K-RELATED"/>
    <property type="match status" value="1"/>
</dbReference>
<evidence type="ECO:0000259" key="2">
    <source>
        <dbReference type="PROSITE" id="PS50011"/>
    </source>
</evidence>
<dbReference type="InterPro" id="IPR051681">
    <property type="entry name" value="Ser/Thr_Kinases-Pseudokinases"/>
</dbReference>
<proteinExistence type="predicted"/>
<accession>A0A0D1YWT9</accession>
<feature type="domain" description="Protein kinase" evidence="2">
    <location>
        <begin position="343"/>
        <end position="598"/>
    </location>
</feature>
<dbReference type="VEuPathDB" id="FungiDB:PV08_00350"/>
<dbReference type="RefSeq" id="XP_016239992.1">
    <property type="nucleotide sequence ID" value="XM_016374716.1"/>
</dbReference>
<protein>
    <recommendedName>
        <fullName evidence="2">Protein kinase domain-containing protein</fullName>
    </recommendedName>
</protein>
<feature type="region of interest" description="Disordered" evidence="1">
    <location>
        <begin position="175"/>
        <end position="196"/>
    </location>
</feature>
<dbReference type="Gene3D" id="1.10.510.10">
    <property type="entry name" value="Transferase(Phosphotransferase) domain 1"/>
    <property type="match status" value="1"/>
</dbReference>
<feature type="compositionally biased region" description="Polar residues" evidence="1">
    <location>
        <begin position="114"/>
        <end position="129"/>
    </location>
</feature>
<dbReference type="EMBL" id="KN847492">
    <property type="protein sequence ID" value="KIW19776.1"/>
    <property type="molecule type" value="Genomic_DNA"/>
</dbReference>
<reference evidence="3 4" key="1">
    <citation type="submission" date="2015-01" db="EMBL/GenBank/DDBJ databases">
        <title>The Genome Sequence of Exophiala spinifera CBS89968.</title>
        <authorList>
            <consortium name="The Broad Institute Genomics Platform"/>
            <person name="Cuomo C."/>
            <person name="de Hoog S."/>
            <person name="Gorbushina A."/>
            <person name="Stielow B."/>
            <person name="Teixiera M."/>
            <person name="Abouelleil A."/>
            <person name="Chapman S.B."/>
            <person name="Priest M."/>
            <person name="Young S.K."/>
            <person name="Wortman J."/>
            <person name="Nusbaum C."/>
            <person name="Birren B."/>
        </authorList>
    </citation>
    <scope>NUCLEOTIDE SEQUENCE [LARGE SCALE GENOMIC DNA]</scope>
    <source>
        <strain evidence="3 4">CBS 89968</strain>
    </source>
</reference>
<keyword evidence="4" id="KW-1185">Reference proteome</keyword>
<feature type="region of interest" description="Disordered" evidence="1">
    <location>
        <begin position="110"/>
        <end position="138"/>
    </location>
</feature>
<dbReference type="PANTHER" id="PTHR44329:SF291">
    <property type="entry name" value="PROTEIN KINASE DOMAIN-CONTAINING PROTEIN"/>
    <property type="match status" value="1"/>
</dbReference>
<dbReference type="InterPro" id="IPR001245">
    <property type="entry name" value="Ser-Thr/Tyr_kinase_cat_dom"/>
</dbReference>
<dbReference type="OrthoDB" id="635774at2759"/>
<feature type="compositionally biased region" description="Acidic residues" evidence="1">
    <location>
        <begin position="866"/>
        <end position="877"/>
    </location>
</feature>
<dbReference type="Pfam" id="PF07714">
    <property type="entry name" value="PK_Tyr_Ser-Thr"/>
    <property type="match status" value="1"/>
</dbReference>
<gene>
    <name evidence="3" type="ORF">PV08_00350</name>
</gene>
<dbReference type="STRING" id="91928.A0A0D1YWT9"/>
<dbReference type="GO" id="GO:0005524">
    <property type="term" value="F:ATP binding"/>
    <property type="evidence" value="ECO:0007669"/>
    <property type="project" value="InterPro"/>
</dbReference>
<feature type="compositionally biased region" description="Polar residues" evidence="1">
    <location>
        <begin position="948"/>
        <end position="976"/>
    </location>
</feature>
<feature type="region of interest" description="Disordered" evidence="1">
    <location>
        <begin position="629"/>
        <end position="648"/>
    </location>
</feature>
<dbReference type="PROSITE" id="PS50011">
    <property type="entry name" value="PROTEIN_KINASE_DOM"/>
    <property type="match status" value="1"/>
</dbReference>
<dbReference type="HOGENOM" id="CLU_006696_2_0_1"/>
<evidence type="ECO:0000313" key="4">
    <source>
        <dbReference type="Proteomes" id="UP000053328"/>
    </source>
</evidence>
<dbReference type="GO" id="GO:0004674">
    <property type="term" value="F:protein serine/threonine kinase activity"/>
    <property type="evidence" value="ECO:0007669"/>
    <property type="project" value="TreeGrafter"/>
</dbReference>
<dbReference type="Proteomes" id="UP000053328">
    <property type="component" value="Unassembled WGS sequence"/>
</dbReference>
<dbReference type="SUPFAM" id="SSF56112">
    <property type="entry name" value="Protein kinase-like (PK-like)"/>
    <property type="match status" value="1"/>
</dbReference>
<dbReference type="CDD" id="cd00180">
    <property type="entry name" value="PKc"/>
    <property type="match status" value="1"/>
</dbReference>
<feature type="region of interest" description="Disordered" evidence="1">
    <location>
        <begin position="41"/>
        <end position="78"/>
    </location>
</feature>
<feature type="region of interest" description="Disordered" evidence="1">
    <location>
        <begin position="818"/>
        <end position="976"/>
    </location>
</feature>
<organism evidence="3 4">
    <name type="scientific">Exophiala spinifera</name>
    <dbReference type="NCBI Taxonomy" id="91928"/>
    <lineage>
        <taxon>Eukaryota</taxon>
        <taxon>Fungi</taxon>
        <taxon>Dikarya</taxon>
        <taxon>Ascomycota</taxon>
        <taxon>Pezizomycotina</taxon>
        <taxon>Eurotiomycetes</taxon>
        <taxon>Chaetothyriomycetidae</taxon>
        <taxon>Chaetothyriales</taxon>
        <taxon>Herpotrichiellaceae</taxon>
        <taxon>Exophiala</taxon>
    </lineage>
</organism>
<name>A0A0D1YWT9_9EURO</name>
<feature type="region of interest" description="Disordered" evidence="1">
    <location>
        <begin position="1"/>
        <end position="26"/>
    </location>
</feature>
<dbReference type="AlphaFoldDB" id="A0A0D1YWT9"/>
<feature type="compositionally biased region" description="Basic and acidic residues" evidence="1">
    <location>
        <begin position="10"/>
        <end position="21"/>
    </location>
</feature>
<dbReference type="GeneID" id="27327433"/>
<evidence type="ECO:0000313" key="3">
    <source>
        <dbReference type="EMBL" id="KIW19776.1"/>
    </source>
</evidence>
<evidence type="ECO:0000256" key="1">
    <source>
        <dbReference type="SAM" id="MobiDB-lite"/>
    </source>
</evidence>
<feature type="compositionally biased region" description="Basic and acidic residues" evidence="1">
    <location>
        <begin position="887"/>
        <end position="908"/>
    </location>
</feature>
<dbReference type="InterPro" id="IPR000719">
    <property type="entry name" value="Prot_kinase_dom"/>
</dbReference>